<dbReference type="Pfam" id="PF01738">
    <property type="entry name" value="DLH"/>
    <property type="match status" value="1"/>
</dbReference>
<dbReference type="PANTHER" id="PTHR46623">
    <property type="entry name" value="CARBOXYMETHYLENEBUTENOLIDASE-RELATED"/>
    <property type="match status" value="1"/>
</dbReference>
<proteinExistence type="predicted"/>
<name>A0ABW0ZNR7_9ACTN</name>
<dbReference type="Proteomes" id="UP001596074">
    <property type="component" value="Unassembled WGS sequence"/>
</dbReference>
<dbReference type="SUPFAM" id="SSF53474">
    <property type="entry name" value="alpha/beta-Hydrolases"/>
    <property type="match status" value="1"/>
</dbReference>
<evidence type="ECO:0000313" key="2">
    <source>
        <dbReference type="EMBL" id="MFC5744871.1"/>
    </source>
</evidence>
<evidence type="ECO:0000313" key="3">
    <source>
        <dbReference type="Proteomes" id="UP001596074"/>
    </source>
</evidence>
<protein>
    <submittedName>
        <fullName evidence="2">Dienelactone hydrolase family protein</fullName>
        <ecNumber evidence="2">3.1.-.-</ecNumber>
    </submittedName>
</protein>
<dbReference type="InterPro" id="IPR051049">
    <property type="entry name" value="Dienelactone_hydrolase-like"/>
</dbReference>
<dbReference type="PANTHER" id="PTHR46623:SF6">
    <property type="entry name" value="ALPHA_BETA-HYDROLASES SUPERFAMILY PROTEIN"/>
    <property type="match status" value="1"/>
</dbReference>
<dbReference type="InterPro" id="IPR029058">
    <property type="entry name" value="AB_hydrolase_fold"/>
</dbReference>
<organism evidence="2 3">
    <name type="scientific">Actinomadura rugatobispora</name>
    <dbReference type="NCBI Taxonomy" id="1994"/>
    <lineage>
        <taxon>Bacteria</taxon>
        <taxon>Bacillati</taxon>
        <taxon>Actinomycetota</taxon>
        <taxon>Actinomycetes</taxon>
        <taxon>Streptosporangiales</taxon>
        <taxon>Thermomonosporaceae</taxon>
        <taxon>Actinomadura</taxon>
    </lineage>
</organism>
<dbReference type="EC" id="3.1.-.-" evidence="2"/>
<gene>
    <name evidence="2" type="ORF">ACFPZN_04500</name>
</gene>
<evidence type="ECO:0000259" key="1">
    <source>
        <dbReference type="Pfam" id="PF01738"/>
    </source>
</evidence>
<keyword evidence="2" id="KW-0378">Hydrolase</keyword>
<dbReference type="EMBL" id="JBHSON010000004">
    <property type="protein sequence ID" value="MFC5744871.1"/>
    <property type="molecule type" value="Genomic_DNA"/>
</dbReference>
<feature type="domain" description="Dienelactone hydrolase" evidence="1">
    <location>
        <begin position="19"/>
        <end position="231"/>
    </location>
</feature>
<dbReference type="GO" id="GO:0016787">
    <property type="term" value="F:hydrolase activity"/>
    <property type="evidence" value="ECO:0007669"/>
    <property type="project" value="UniProtKB-KW"/>
</dbReference>
<sequence length="235" mass="25369">MTRTESVAVADGEFALHVWTPEGGAGGPGILLVQEVYGIGAYMKAVAEDLAALGYVVAAPDLFWRLQPGWAAAHDDEGLQKSIELSSGFDPVKGLEDLEASLARLRKLPEMTGPVGLLGFCFGGTFAYLLGARADDVSAVVSFYGSGVPDQLELLDSIQCPLQFHFGGSDPYIPREKVAAVEKAVAGRANVDMHVEEDAGHAFHNRKAPMFYNPEPAARAWRRTEEFLARHLPTR</sequence>
<dbReference type="Gene3D" id="3.40.50.1820">
    <property type="entry name" value="alpha/beta hydrolase"/>
    <property type="match status" value="1"/>
</dbReference>
<reference evidence="3" key="1">
    <citation type="journal article" date="2019" name="Int. J. Syst. Evol. Microbiol.">
        <title>The Global Catalogue of Microorganisms (GCM) 10K type strain sequencing project: providing services to taxonomists for standard genome sequencing and annotation.</title>
        <authorList>
            <consortium name="The Broad Institute Genomics Platform"/>
            <consortium name="The Broad Institute Genome Sequencing Center for Infectious Disease"/>
            <person name="Wu L."/>
            <person name="Ma J."/>
        </authorList>
    </citation>
    <scope>NUCLEOTIDE SEQUENCE [LARGE SCALE GENOMIC DNA]</scope>
    <source>
        <strain evidence="3">KCTC 42087</strain>
    </source>
</reference>
<dbReference type="RefSeq" id="WP_378280402.1">
    <property type="nucleotide sequence ID" value="NZ_JBHSON010000004.1"/>
</dbReference>
<keyword evidence="3" id="KW-1185">Reference proteome</keyword>
<comment type="caution">
    <text evidence="2">The sequence shown here is derived from an EMBL/GenBank/DDBJ whole genome shotgun (WGS) entry which is preliminary data.</text>
</comment>
<accession>A0ABW0ZNR7</accession>
<dbReference type="InterPro" id="IPR002925">
    <property type="entry name" value="Dienelactn_hydro"/>
</dbReference>